<evidence type="ECO:0000313" key="1">
    <source>
        <dbReference type="EMBL" id="VAW02017.1"/>
    </source>
</evidence>
<keyword evidence="1" id="KW-0378">Hydrolase</keyword>
<organism evidence="1">
    <name type="scientific">hydrothermal vent metagenome</name>
    <dbReference type="NCBI Taxonomy" id="652676"/>
    <lineage>
        <taxon>unclassified sequences</taxon>
        <taxon>metagenomes</taxon>
        <taxon>ecological metagenomes</taxon>
    </lineage>
</organism>
<dbReference type="AlphaFoldDB" id="A0A3B0SM00"/>
<dbReference type="EMBL" id="UOEH01000353">
    <property type="protein sequence ID" value="VAW02017.1"/>
    <property type="molecule type" value="Genomic_DNA"/>
</dbReference>
<sequence length="111" mass="10991">SLGINSQSELNGAVAAGIPANRLMGFTGTEAPRPRLFSTLNARNVEVIFGTLGGGGSIDKAIARSGDAARYADIAAAGVDIIATDRPKQAHGALAKAGRAAKNSACGISGG</sequence>
<dbReference type="GO" id="GO:0006629">
    <property type="term" value="P:lipid metabolic process"/>
    <property type="evidence" value="ECO:0007669"/>
    <property type="project" value="InterPro"/>
</dbReference>
<dbReference type="InterPro" id="IPR017946">
    <property type="entry name" value="PLC-like_Pdiesterase_TIM-brl"/>
</dbReference>
<dbReference type="GO" id="GO:0008889">
    <property type="term" value="F:glycerophosphodiester phosphodiesterase activity"/>
    <property type="evidence" value="ECO:0007669"/>
    <property type="project" value="UniProtKB-EC"/>
</dbReference>
<dbReference type="Gene3D" id="3.20.20.190">
    <property type="entry name" value="Phosphatidylinositol (PI) phosphodiesterase"/>
    <property type="match status" value="1"/>
</dbReference>
<name>A0A3B0SM00_9ZZZZ</name>
<dbReference type="EC" id="3.1.4.46" evidence="1"/>
<protein>
    <submittedName>
        <fullName evidence="1">Glycerophosphoryl diester phosphodiesterase</fullName>
        <ecNumber evidence="1">3.1.4.46</ecNumber>
    </submittedName>
</protein>
<accession>A0A3B0SM00</accession>
<feature type="non-terminal residue" evidence="1">
    <location>
        <position position="1"/>
    </location>
</feature>
<reference evidence="1" key="1">
    <citation type="submission" date="2018-06" db="EMBL/GenBank/DDBJ databases">
        <authorList>
            <person name="Zhirakovskaya E."/>
        </authorList>
    </citation>
    <scope>NUCLEOTIDE SEQUENCE</scope>
</reference>
<gene>
    <name evidence="1" type="ORF">MNBD_ALPHA05-1118</name>
</gene>
<proteinExistence type="predicted"/>